<organism evidence="1">
    <name type="scientific">freshwater metagenome</name>
    <dbReference type="NCBI Taxonomy" id="449393"/>
    <lineage>
        <taxon>unclassified sequences</taxon>
        <taxon>metagenomes</taxon>
        <taxon>ecological metagenomes</taxon>
    </lineage>
</organism>
<name>A0A6J5YD24_9ZZZZ</name>
<gene>
    <name evidence="1" type="ORF">UFOPK1392_01088</name>
    <name evidence="2" type="ORF">UFOPK3733_01040</name>
</gene>
<proteinExistence type="predicted"/>
<dbReference type="SUPFAM" id="SSF49313">
    <property type="entry name" value="Cadherin-like"/>
    <property type="match status" value="2"/>
</dbReference>
<dbReference type="InterPro" id="IPR015919">
    <property type="entry name" value="Cadherin-like_sf"/>
</dbReference>
<dbReference type="GO" id="GO:0005509">
    <property type="term" value="F:calcium ion binding"/>
    <property type="evidence" value="ECO:0007669"/>
    <property type="project" value="InterPro"/>
</dbReference>
<protein>
    <submittedName>
        <fullName evidence="1">Unannotated protein</fullName>
    </submittedName>
</protein>
<evidence type="ECO:0000313" key="2">
    <source>
        <dbReference type="EMBL" id="CAB4937121.1"/>
    </source>
</evidence>
<dbReference type="AlphaFoldDB" id="A0A6J5YD24"/>
<reference evidence="1" key="1">
    <citation type="submission" date="2020-05" db="EMBL/GenBank/DDBJ databases">
        <authorList>
            <person name="Chiriac C."/>
            <person name="Salcher M."/>
            <person name="Ghai R."/>
            <person name="Kavagutti S V."/>
        </authorList>
    </citation>
    <scope>NUCLEOTIDE SEQUENCE</scope>
</reference>
<dbReference type="GO" id="GO:0016020">
    <property type="term" value="C:membrane"/>
    <property type="evidence" value="ECO:0007669"/>
    <property type="project" value="InterPro"/>
</dbReference>
<dbReference type="EMBL" id="CAEMXZ010000038">
    <property type="protein sequence ID" value="CAB4323335.1"/>
    <property type="molecule type" value="Genomic_DNA"/>
</dbReference>
<dbReference type="Gene3D" id="2.60.40.10">
    <property type="entry name" value="Immunoglobulins"/>
    <property type="match status" value="2"/>
</dbReference>
<sequence>MRIRNLFIGLAAIVLMASIAPVATAAGAPPDLSGFVPNFTESIPYLGQGQSATVGGVLVTATESTAVSGSTYLYQANSRLRTVFTFGTPIPGFKAETSLNNDCLGAIPVVPDCFEQFNLTGKDSSGTVVFTKTLRNVDGTFSFIPGSGAGELSGLIATLEVDYSFDTPIAEYLRGSYLKLWLTAVSISPSPQTVSGPVGSAIAPTDAFTAVGFSGAITYTVTGGTLPAGLVLDSATGVVSGTPTEPSNGTVTITATGATTGSAAATVMFDITAAAAVISPVDQSITGTTGTEITPTDAFDATGFAGDVTYEVTRGTLPAGLVLDSATGVISGTPTEPSNGTVIITAAGGSAGVATATVAFSIGVSSGGSMGIEVPPAFTG</sequence>
<dbReference type="Pfam" id="PF05345">
    <property type="entry name" value="He_PIG"/>
    <property type="match status" value="2"/>
</dbReference>
<evidence type="ECO:0000313" key="1">
    <source>
        <dbReference type="EMBL" id="CAB4323335.1"/>
    </source>
</evidence>
<accession>A0A6J5YD24</accession>
<dbReference type="InterPro" id="IPR013783">
    <property type="entry name" value="Ig-like_fold"/>
</dbReference>
<dbReference type="EMBL" id="CAFBNC010000044">
    <property type="protein sequence ID" value="CAB4937121.1"/>
    <property type="molecule type" value="Genomic_DNA"/>
</dbReference>